<gene>
    <name evidence="4" type="ORF">V6N11_078964</name>
</gene>
<evidence type="ECO:0000259" key="3">
    <source>
        <dbReference type="Pfam" id="PF25370"/>
    </source>
</evidence>
<feature type="region of interest" description="Disordered" evidence="1">
    <location>
        <begin position="290"/>
        <end position="329"/>
    </location>
</feature>
<keyword evidence="2" id="KW-0472">Membrane</keyword>
<keyword evidence="2" id="KW-0812">Transmembrane</keyword>
<sequence length="343" mass="38035">MATFPSPLERTVASALLLLSTQPSKLMIGCCCCCDGETNGKTSMLISSTESESCSSSLTTHRFSSRKQQKKLRIIAAVARCHEIKLKVPLPCSVSPLFAAFCLFFVNFVVKKKRSRIYRSSDNRKISSFRSLISSNMAKSGTTSCLSSSSSSGISSARSQRKTTKAEKIQRKRRSGGSNHMRRRAEAILKLLSGGCFSEVDIRRVLGDSPDTSKALRMYTTLSSLLCYVSPSHPIHVVEAGRSEEIRIRRAKRSLYLHGTAMGKYMELLDAGVRAIARFHSHCPQTARLYYHPPPSPDSQSHHHHDPRLCGGDGGSNSANHCQVGQDPKPMQQPNFDYFYYVF</sequence>
<dbReference type="InterPro" id="IPR057523">
    <property type="entry name" value="HTH_74"/>
</dbReference>
<feature type="region of interest" description="Disordered" evidence="1">
    <location>
        <begin position="139"/>
        <end position="181"/>
    </location>
</feature>
<feature type="compositionally biased region" description="Basic residues" evidence="1">
    <location>
        <begin position="170"/>
        <end position="181"/>
    </location>
</feature>
<accession>A0ABR2RU95</accession>
<keyword evidence="5" id="KW-1185">Reference proteome</keyword>
<feature type="transmembrane region" description="Helical" evidence="2">
    <location>
        <begin position="88"/>
        <end position="110"/>
    </location>
</feature>
<dbReference type="Proteomes" id="UP001396334">
    <property type="component" value="Unassembled WGS sequence"/>
</dbReference>
<dbReference type="PANTHER" id="PTHR34799">
    <property type="entry name" value="OS07G0656300 PROTEIN"/>
    <property type="match status" value="1"/>
</dbReference>
<evidence type="ECO:0000256" key="2">
    <source>
        <dbReference type="SAM" id="Phobius"/>
    </source>
</evidence>
<feature type="compositionally biased region" description="Low complexity" evidence="1">
    <location>
        <begin position="140"/>
        <end position="158"/>
    </location>
</feature>
<dbReference type="Pfam" id="PF25370">
    <property type="entry name" value="HTH_74"/>
    <property type="match status" value="1"/>
</dbReference>
<keyword evidence="2" id="KW-1133">Transmembrane helix</keyword>
<dbReference type="EMBL" id="JBBPBN010000020">
    <property type="protein sequence ID" value="KAK9016468.1"/>
    <property type="molecule type" value="Genomic_DNA"/>
</dbReference>
<evidence type="ECO:0000256" key="1">
    <source>
        <dbReference type="SAM" id="MobiDB-lite"/>
    </source>
</evidence>
<proteinExistence type="predicted"/>
<comment type="caution">
    <text evidence="4">The sequence shown here is derived from an EMBL/GenBank/DDBJ whole genome shotgun (WGS) entry which is preliminary data.</text>
</comment>
<protein>
    <recommendedName>
        <fullName evidence="3">HTH three-helical bundle domain-containing protein</fullName>
    </recommendedName>
</protein>
<evidence type="ECO:0000313" key="4">
    <source>
        <dbReference type="EMBL" id="KAK9016468.1"/>
    </source>
</evidence>
<evidence type="ECO:0000313" key="5">
    <source>
        <dbReference type="Proteomes" id="UP001396334"/>
    </source>
</evidence>
<reference evidence="4 5" key="1">
    <citation type="journal article" date="2024" name="G3 (Bethesda)">
        <title>Genome assembly of Hibiscus sabdariffa L. provides insights into metabolisms of medicinal natural products.</title>
        <authorList>
            <person name="Kim T."/>
        </authorList>
    </citation>
    <scope>NUCLEOTIDE SEQUENCE [LARGE SCALE GENOMIC DNA]</scope>
    <source>
        <strain evidence="4">TK-2024</strain>
        <tissue evidence="4">Old leaves</tissue>
    </source>
</reference>
<dbReference type="PANTHER" id="PTHR34799:SF2">
    <property type="entry name" value="OS07G0656300 PROTEIN"/>
    <property type="match status" value="1"/>
</dbReference>
<organism evidence="4 5">
    <name type="scientific">Hibiscus sabdariffa</name>
    <name type="common">roselle</name>
    <dbReference type="NCBI Taxonomy" id="183260"/>
    <lineage>
        <taxon>Eukaryota</taxon>
        <taxon>Viridiplantae</taxon>
        <taxon>Streptophyta</taxon>
        <taxon>Embryophyta</taxon>
        <taxon>Tracheophyta</taxon>
        <taxon>Spermatophyta</taxon>
        <taxon>Magnoliopsida</taxon>
        <taxon>eudicotyledons</taxon>
        <taxon>Gunneridae</taxon>
        <taxon>Pentapetalae</taxon>
        <taxon>rosids</taxon>
        <taxon>malvids</taxon>
        <taxon>Malvales</taxon>
        <taxon>Malvaceae</taxon>
        <taxon>Malvoideae</taxon>
        <taxon>Hibiscus</taxon>
    </lineage>
</organism>
<name>A0ABR2RU95_9ROSI</name>
<feature type="domain" description="HTH three-helical bundle" evidence="3">
    <location>
        <begin position="178"/>
        <end position="218"/>
    </location>
</feature>